<dbReference type="PRINTS" id="PR00617">
    <property type="entry name" value="COPPERFIST"/>
</dbReference>
<evidence type="ECO:0000256" key="2">
    <source>
        <dbReference type="ARBA" id="ARBA00022723"/>
    </source>
</evidence>
<reference evidence="10" key="1">
    <citation type="journal article" date="2022" name="New Phytol.">
        <title>Evolutionary transition to the ectomycorrhizal habit in the genomes of a hyperdiverse lineage of mushroom-forming fungi.</title>
        <authorList>
            <person name="Looney B."/>
            <person name="Miyauchi S."/>
            <person name="Morin E."/>
            <person name="Drula E."/>
            <person name="Courty P.E."/>
            <person name="Kohler A."/>
            <person name="Kuo A."/>
            <person name="LaButti K."/>
            <person name="Pangilinan J."/>
            <person name="Lipzen A."/>
            <person name="Riley R."/>
            <person name="Andreopoulos W."/>
            <person name="He G."/>
            <person name="Johnson J."/>
            <person name="Nolan M."/>
            <person name="Tritt A."/>
            <person name="Barry K.W."/>
            <person name="Grigoriev I.V."/>
            <person name="Nagy L.G."/>
            <person name="Hibbett D."/>
            <person name="Henrissat B."/>
            <person name="Matheny P.B."/>
            <person name="Labbe J."/>
            <person name="Martin F.M."/>
        </authorList>
    </citation>
    <scope>NUCLEOTIDE SEQUENCE</scope>
    <source>
        <strain evidence="10">BPL690</strain>
    </source>
</reference>
<evidence type="ECO:0000256" key="1">
    <source>
        <dbReference type="ARBA" id="ARBA00004123"/>
    </source>
</evidence>
<keyword evidence="11" id="KW-1185">Reference proteome</keyword>
<dbReference type="SMART" id="SM00412">
    <property type="entry name" value="Cu_FIST"/>
    <property type="match status" value="1"/>
</dbReference>
<keyword evidence="3" id="KW-0862">Zinc</keyword>
<evidence type="ECO:0000313" key="10">
    <source>
        <dbReference type="EMBL" id="KAI0307510.1"/>
    </source>
</evidence>
<accession>A0AAD4MCG3</accession>
<dbReference type="Pfam" id="PF00649">
    <property type="entry name" value="Copper-fist"/>
    <property type="match status" value="1"/>
</dbReference>
<keyword evidence="4" id="KW-0186">Copper</keyword>
<sequence>MVFINSRKFACESCIKGHRSSSCTHTERPLYEIKKKGRPVSQCERCRQLRNTRRVHSKCTCSDGPTPKTREITDKVFGTKQKRYIPIVPALPNGLKDALTSLNTTPIAPAHPRQKVASLLNPCKCDDVWTCGCRTSTIPEALHTNGEFASATQATPATGNNTASSISVSSDGLETLARAAALFSSSLTSSLTRRPSAIYFNNSSSGTDERPPLSPAFPLSETATPLPTSTPTPLLDLPPLLFPEVPGPTPVVPPFSTFSTLAGSGCTCGLTCQCPDCASHRPGVNSSDTGDCMNCVDQSLRVIDQSSSSWGFYIKSPVLEKFLAYAERIPPPPSVGGKPVELPKLCCGGSCGCAGACGCGGDCNGCCQAIGAKETPKESPNDPIAVAVELVMRSGATCPEV</sequence>
<dbReference type="GO" id="GO:0006879">
    <property type="term" value="P:intracellular iron ion homeostasis"/>
    <property type="evidence" value="ECO:0007669"/>
    <property type="project" value="TreeGrafter"/>
</dbReference>
<evidence type="ECO:0000256" key="5">
    <source>
        <dbReference type="ARBA" id="ARBA00023015"/>
    </source>
</evidence>
<evidence type="ECO:0000256" key="3">
    <source>
        <dbReference type="ARBA" id="ARBA00022833"/>
    </source>
</evidence>
<dbReference type="SUPFAM" id="SSF57879">
    <property type="entry name" value="Zinc domain conserved in yeast copper-regulated transcription factors"/>
    <property type="match status" value="1"/>
</dbReference>
<dbReference type="PANTHER" id="PTHR28088">
    <property type="entry name" value="TRANSCRIPTIONAL ACTIVATOR HAA1-RELATED"/>
    <property type="match status" value="1"/>
</dbReference>
<keyword evidence="7" id="KW-0539">Nucleus</keyword>
<feature type="domain" description="Copper-fist" evidence="9">
    <location>
        <begin position="1"/>
        <end position="40"/>
    </location>
</feature>
<evidence type="ECO:0000256" key="6">
    <source>
        <dbReference type="ARBA" id="ARBA00023163"/>
    </source>
</evidence>
<dbReference type="InterPro" id="IPR036395">
    <property type="entry name" value="Cu_fist_DNA-bd_dom_sf"/>
</dbReference>
<proteinExistence type="predicted"/>
<dbReference type="AlphaFoldDB" id="A0AAD4MCG3"/>
<dbReference type="GO" id="GO:0000978">
    <property type="term" value="F:RNA polymerase II cis-regulatory region sequence-specific DNA binding"/>
    <property type="evidence" value="ECO:0007669"/>
    <property type="project" value="TreeGrafter"/>
</dbReference>
<dbReference type="GO" id="GO:0000981">
    <property type="term" value="F:DNA-binding transcription factor activity, RNA polymerase II-specific"/>
    <property type="evidence" value="ECO:0007669"/>
    <property type="project" value="TreeGrafter"/>
</dbReference>
<evidence type="ECO:0000256" key="4">
    <source>
        <dbReference type="ARBA" id="ARBA00023008"/>
    </source>
</evidence>
<dbReference type="SMART" id="SM01090">
    <property type="entry name" value="Copper-fist"/>
    <property type="match status" value="1"/>
</dbReference>
<dbReference type="GO" id="GO:0005634">
    <property type="term" value="C:nucleus"/>
    <property type="evidence" value="ECO:0007669"/>
    <property type="project" value="UniProtKB-SubCell"/>
</dbReference>
<evidence type="ECO:0000256" key="7">
    <source>
        <dbReference type="ARBA" id="ARBA00023242"/>
    </source>
</evidence>
<dbReference type="EMBL" id="WTXG01000001">
    <property type="protein sequence ID" value="KAI0307510.1"/>
    <property type="molecule type" value="Genomic_DNA"/>
</dbReference>
<protein>
    <recommendedName>
        <fullName evidence="9">Copper-fist domain-containing protein</fullName>
    </recommendedName>
</protein>
<name>A0AAD4MCG3_9AGAM</name>
<dbReference type="InterPro" id="IPR051763">
    <property type="entry name" value="Copper_Homeo_Regul"/>
</dbReference>
<gene>
    <name evidence="10" type="ORF">B0F90DRAFT_1674318</name>
</gene>
<comment type="caution">
    <text evidence="10">The sequence shown here is derived from an EMBL/GenBank/DDBJ whole genome shotgun (WGS) entry which is preliminary data.</text>
</comment>
<dbReference type="Gene3D" id="3.90.430.10">
    <property type="entry name" value="Copper fist DNA-binding domain"/>
    <property type="match status" value="1"/>
</dbReference>
<feature type="region of interest" description="Disordered" evidence="8">
    <location>
        <begin position="200"/>
        <end position="232"/>
    </location>
</feature>
<keyword evidence="2" id="KW-0479">Metal-binding</keyword>
<feature type="compositionally biased region" description="Low complexity" evidence="8">
    <location>
        <begin position="218"/>
        <end position="232"/>
    </location>
</feature>
<dbReference type="PROSITE" id="PS50073">
    <property type="entry name" value="COPPER_FIST_2"/>
    <property type="match status" value="1"/>
</dbReference>
<dbReference type="GO" id="GO:0005507">
    <property type="term" value="F:copper ion binding"/>
    <property type="evidence" value="ECO:0007669"/>
    <property type="project" value="InterPro"/>
</dbReference>
<comment type="subcellular location">
    <subcellularLocation>
        <location evidence="1">Nucleus</location>
    </subcellularLocation>
</comment>
<evidence type="ECO:0000313" key="11">
    <source>
        <dbReference type="Proteomes" id="UP001203297"/>
    </source>
</evidence>
<keyword evidence="5" id="KW-0805">Transcription regulation</keyword>
<organism evidence="10 11">
    <name type="scientific">Multifurca ochricompacta</name>
    <dbReference type="NCBI Taxonomy" id="376703"/>
    <lineage>
        <taxon>Eukaryota</taxon>
        <taxon>Fungi</taxon>
        <taxon>Dikarya</taxon>
        <taxon>Basidiomycota</taxon>
        <taxon>Agaricomycotina</taxon>
        <taxon>Agaricomycetes</taxon>
        <taxon>Russulales</taxon>
        <taxon>Russulaceae</taxon>
        <taxon>Multifurca</taxon>
    </lineage>
</organism>
<evidence type="ECO:0000259" key="9">
    <source>
        <dbReference type="PROSITE" id="PS50073"/>
    </source>
</evidence>
<evidence type="ECO:0000256" key="8">
    <source>
        <dbReference type="SAM" id="MobiDB-lite"/>
    </source>
</evidence>
<dbReference type="FunFam" id="3.90.430.10:FF:000001">
    <property type="entry name" value="Copper fist DNA-binding protein"/>
    <property type="match status" value="1"/>
</dbReference>
<dbReference type="PANTHER" id="PTHR28088:SF5">
    <property type="entry name" value="TRANSCRIPTIONAL ACTIVATOR HAA1-RELATED"/>
    <property type="match status" value="1"/>
</dbReference>
<keyword evidence="6" id="KW-0804">Transcription</keyword>
<dbReference type="Proteomes" id="UP001203297">
    <property type="component" value="Unassembled WGS sequence"/>
</dbReference>
<dbReference type="InterPro" id="IPR001083">
    <property type="entry name" value="Cu_fist_DNA-bd_dom"/>
</dbReference>
<dbReference type="GO" id="GO:0045944">
    <property type="term" value="P:positive regulation of transcription by RNA polymerase II"/>
    <property type="evidence" value="ECO:0007669"/>
    <property type="project" value="TreeGrafter"/>
</dbReference>
<dbReference type="GO" id="GO:0006878">
    <property type="term" value="P:intracellular copper ion homeostasis"/>
    <property type="evidence" value="ECO:0007669"/>
    <property type="project" value="TreeGrafter"/>
</dbReference>